<reference evidence="3" key="1">
    <citation type="journal article" date="2018" name="Adv. Bot. Res.">
        <title>Evolution of the Plastid Genomes in Diatoms.</title>
        <authorList>
            <person name="Yu M."/>
            <person name="Ashworth M.P."/>
            <person name="Hajrah N.H."/>
            <person name="Khiyami M.A."/>
            <person name="Sabir M.J."/>
            <person name="Alhebshi A.M."/>
            <person name="Al-Malki A.L."/>
            <person name="Sabir J.S.M."/>
            <person name="Theriot E.C."/>
            <person name="Jansen R.K."/>
        </authorList>
    </citation>
    <scope>NUCLEOTIDE SEQUENCE</scope>
</reference>
<keyword evidence="1 2" id="KW-0238">DNA-binding</keyword>
<dbReference type="AlphaFoldDB" id="A0A2U9NPX3"/>
<accession>A0A2U9NPX3</accession>
<evidence type="ECO:0000256" key="1">
    <source>
        <dbReference type="ARBA" id="ARBA00023125"/>
    </source>
</evidence>
<organism evidence="3">
    <name type="scientific">Eunotogramma sp</name>
    <dbReference type="NCBI Taxonomy" id="2219035"/>
    <lineage>
        <taxon>Eukaryota</taxon>
        <taxon>Sar</taxon>
        <taxon>Stramenopiles</taxon>
        <taxon>Ochrophyta</taxon>
        <taxon>Bacillariophyta</taxon>
        <taxon>Mediophyceae</taxon>
        <taxon>Biddulphiophycidae</taxon>
        <taxon>Anaulales</taxon>
        <taxon>Anaulaceae</taxon>
        <taxon>Eunotogramma</taxon>
    </lineage>
</organism>
<evidence type="ECO:0000313" key="3">
    <source>
        <dbReference type="EMBL" id="AWT38956.1"/>
    </source>
</evidence>
<dbReference type="Gene3D" id="2.40.50.140">
    <property type="entry name" value="Nucleic acid-binding proteins"/>
    <property type="match status" value="1"/>
</dbReference>
<proteinExistence type="predicted"/>
<dbReference type="InterPro" id="IPR000424">
    <property type="entry name" value="Primosome_PriB/ssb"/>
</dbReference>
<dbReference type="InterPro" id="IPR012340">
    <property type="entry name" value="NA-bd_OB-fold"/>
</dbReference>
<dbReference type="Pfam" id="PF00436">
    <property type="entry name" value="SSB"/>
    <property type="match status" value="1"/>
</dbReference>
<keyword evidence="3" id="KW-0934">Plastid</keyword>
<geneLocation type="chloroplast" evidence="3"/>
<sequence length="112" mass="13249">MNYASFIVKIIGKPEQSFFEDNTSVIEFPVQFSQIRKQNIETTFQVSIWGNLGYDIKHYYQVNDYIVIEGYISLRDFIPDHSNYPLDKQIEISVFKIYPFLLNPLKVEESNK</sequence>
<dbReference type="SUPFAM" id="SSF50249">
    <property type="entry name" value="Nucleic acid-binding proteins"/>
    <property type="match status" value="1"/>
</dbReference>
<gene>
    <name evidence="3" type="primary">ycf41</name>
</gene>
<name>A0A2U9NPX3_9STRA</name>
<keyword evidence="3" id="KW-0150">Chloroplast</keyword>
<evidence type="ECO:0008006" key="4">
    <source>
        <dbReference type="Google" id="ProtNLM"/>
    </source>
</evidence>
<dbReference type="GO" id="GO:0003697">
    <property type="term" value="F:single-stranded DNA binding"/>
    <property type="evidence" value="ECO:0007669"/>
    <property type="project" value="InterPro"/>
</dbReference>
<dbReference type="PROSITE" id="PS50935">
    <property type="entry name" value="SSB"/>
    <property type="match status" value="1"/>
</dbReference>
<evidence type="ECO:0000256" key="2">
    <source>
        <dbReference type="PROSITE-ProRule" id="PRU00252"/>
    </source>
</evidence>
<protein>
    <recommendedName>
        <fullName evidence="4">Single-stranded DNA binding protein</fullName>
    </recommendedName>
</protein>
<dbReference type="EMBL" id="MG755797">
    <property type="protein sequence ID" value="AWT38956.1"/>
    <property type="molecule type" value="Genomic_DNA"/>
</dbReference>